<organism evidence="10">
    <name type="scientific">Picochlorum oklahomense</name>
    <dbReference type="NCBI Taxonomy" id="249345"/>
    <lineage>
        <taxon>Eukaryota</taxon>
        <taxon>Viridiplantae</taxon>
        <taxon>Chlorophyta</taxon>
        <taxon>core chlorophytes</taxon>
        <taxon>Trebouxiophyceae</taxon>
        <taxon>Trebouxiophyceae incertae sedis</taxon>
        <taxon>Picochlorum</taxon>
    </lineage>
</organism>
<name>A0A7S1CVJ8_9CHLO</name>
<comment type="catalytic activity">
    <reaction evidence="7">
        <text>Hydrolysis of (1-&gt;6)-alpha-D-glucosidic branch linkages in glycogen, amylopectin and their beta-limit dextrins.</text>
        <dbReference type="EC" id="3.2.1.68"/>
    </reaction>
</comment>
<dbReference type="EMBL" id="HBFV01000974">
    <property type="protein sequence ID" value="CAD8928312.1"/>
    <property type="molecule type" value="Transcribed_RNA"/>
</dbReference>
<dbReference type="Pfam" id="PF02922">
    <property type="entry name" value="CBM_48"/>
    <property type="match status" value="1"/>
</dbReference>
<evidence type="ECO:0000256" key="6">
    <source>
        <dbReference type="ARBA" id="ARBA00022946"/>
    </source>
</evidence>
<reference evidence="10" key="1">
    <citation type="submission" date="2021-01" db="EMBL/GenBank/DDBJ databases">
        <authorList>
            <person name="Corre E."/>
            <person name="Pelletier E."/>
            <person name="Niang G."/>
            <person name="Scheremetjew M."/>
            <person name="Finn R."/>
            <person name="Kale V."/>
            <person name="Holt S."/>
            <person name="Cochrane G."/>
            <person name="Meng A."/>
            <person name="Brown T."/>
            <person name="Cohen L."/>
        </authorList>
    </citation>
    <scope>NUCLEOTIDE SEQUENCE</scope>
    <source>
        <strain evidence="10">CCMP2329</strain>
    </source>
</reference>
<dbReference type="InterPro" id="IPR006047">
    <property type="entry name" value="GH13_cat_dom"/>
</dbReference>
<dbReference type="Pfam" id="PF21156">
    <property type="entry name" value="ISOA1-3_C"/>
    <property type="match status" value="1"/>
</dbReference>
<dbReference type="CDD" id="cd02856">
    <property type="entry name" value="E_set_GDE_Isoamylase_N"/>
    <property type="match status" value="1"/>
</dbReference>
<evidence type="ECO:0000259" key="9">
    <source>
        <dbReference type="SMART" id="SM00642"/>
    </source>
</evidence>
<protein>
    <recommendedName>
        <fullName evidence="8">isoamylase</fullName>
        <ecNumber evidence="8">3.2.1.68</ecNumber>
    </recommendedName>
</protein>
<dbReference type="Gene3D" id="3.20.20.80">
    <property type="entry name" value="Glycosidases"/>
    <property type="match status" value="1"/>
</dbReference>
<dbReference type="InterPro" id="IPR044505">
    <property type="entry name" value="GlgX_Isoamylase_N_E_set"/>
</dbReference>
<dbReference type="PANTHER" id="PTHR43002">
    <property type="entry name" value="GLYCOGEN DEBRANCHING ENZYME"/>
    <property type="match status" value="1"/>
</dbReference>
<evidence type="ECO:0000313" key="10">
    <source>
        <dbReference type="EMBL" id="CAD8928312.1"/>
    </source>
</evidence>
<dbReference type="SUPFAM" id="SSF51445">
    <property type="entry name" value="(Trans)glycosidases"/>
    <property type="match status" value="1"/>
</dbReference>
<dbReference type="GO" id="GO:0005975">
    <property type="term" value="P:carbohydrate metabolic process"/>
    <property type="evidence" value="ECO:0007669"/>
    <property type="project" value="InterPro"/>
</dbReference>
<keyword evidence="5" id="KW-0378">Hydrolase</keyword>
<feature type="domain" description="Glycosyl hydrolase family 13 catalytic" evidence="9">
    <location>
        <begin position="238"/>
        <end position="660"/>
    </location>
</feature>
<evidence type="ECO:0000256" key="7">
    <source>
        <dbReference type="ARBA" id="ARBA00051664"/>
    </source>
</evidence>
<comment type="subcellular location">
    <subcellularLocation>
        <location evidence="1">Plastid</location>
        <location evidence="1">Chloroplast</location>
    </subcellularLocation>
</comment>
<dbReference type="CDD" id="cd11326">
    <property type="entry name" value="AmyAc_Glg_debranch"/>
    <property type="match status" value="1"/>
</dbReference>
<dbReference type="InterPro" id="IPR014756">
    <property type="entry name" value="Ig_E-set"/>
</dbReference>
<dbReference type="InterPro" id="IPR013780">
    <property type="entry name" value="Glyco_hydro_b"/>
</dbReference>
<sequence>MRPASCPSGRSRLLFRAYDGLGSIRSFEIQRRYSKIDTGPKIQGGVRNCPLGSTSHSNCRGASVVPSAVTGAEETAMQIIPGSVYPLGPSAYHSEDGSVAGVNFAVASAHAKNVQLVLFDVQGEELSTLNLFFNEEEGVWHGAVPDLPQKDILYGVKVSGDGGWETPFRWDSQRVLLDPWAPYVVGRSRFGMRDDFERFVSPDGSRFLGTYCLEEDDFDWGDDYDRPNIPENDLIIMELAVRSFTASPTSGLDEEKRGTFAGVAEKVDHLVDLGINAVELLPVFEYDELEFQRHKNPRDHMTNIWGYSHLSFLAPMSRFGSQTSDNRAADSIAAAREFKEMVKTLHSRSIEVIVDVVYNHTAESDDADPYLLSWRGIDALEYYQQIPGGHPALVNLSGCGNTVNVNGRRGKELVIESLVRWVEEYHVDGFRFDLASCLCRDSQGNAMEDPPLIREIAKHPVLSKVKLIAEPWDLGMYQVGSFPAHGKWSEWNGKYRDDVRKFIKGDEGMKPALATRLSGSEDLYGSSGRKPYNSINFVIAHDGFTLADLVSYNEKHNDANGENNMDGTNDNFSWNCGVEGPAHNQLHIQDLRYKQMKNIHVALMMSQGTPMILSGDEYGQTRHGNNNWYGHDNDMTQFDWNQLKENEGWYRFYKSLIHFRRTCPLLGKTDFLTGNCITWHEDRWHDPDSKFLAFTLHDRDQEYVGDVYCAFNAHPFEVTVHLPHPGDGRRWCRVVDTNLPSPRDYVEGGNGGVDQTYKIQSHSSIILISKGDA</sequence>
<accession>A0A7S1CVJ8</accession>
<evidence type="ECO:0000256" key="3">
    <source>
        <dbReference type="ARBA" id="ARBA00022528"/>
    </source>
</evidence>
<dbReference type="GO" id="GO:0019156">
    <property type="term" value="F:isoamylase activity"/>
    <property type="evidence" value="ECO:0007669"/>
    <property type="project" value="UniProtKB-EC"/>
</dbReference>
<evidence type="ECO:0000256" key="8">
    <source>
        <dbReference type="ARBA" id="ARBA00066531"/>
    </source>
</evidence>
<dbReference type="FunFam" id="3.20.20.80:FF:000054">
    <property type="entry name" value="Glycogen debranching enzyme"/>
    <property type="match status" value="1"/>
</dbReference>
<dbReference type="SUPFAM" id="SSF81296">
    <property type="entry name" value="E set domains"/>
    <property type="match status" value="1"/>
</dbReference>
<keyword evidence="6" id="KW-0809">Transit peptide</keyword>
<keyword evidence="3" id="KW-0150">Chloroplast</keyword>
<dbReference type="GO" id="GO:0009507">
    <property type="term" value="C:chloroplast"/>
    <property type="evidence" value="ECO:0007669"/>
    <property type="project" value="UniProtKB-SubCell"/>
</dbReference>
<keyword evidence="4" id="KW-0934">Plastid</keyword>
<dbReference type="SUPFAM" id="SSF51011">
    <property type="entry name" value="Glycosyl hydrolase domain"/>
    <property type="match status" value="1"/>
</dbReference>
<comment type="similarity">
    <text evidence="2">Belongs to the glycosyl hydrolase 13 family.</text>
</comment>
<dbReference type="Pfam" id="PF00128">
    <property type="entry name" value="Alpha-amylase"/>
    <property type="match status" value="1"/>
</dbReference>
<dbReference type="Gene3D" id="2.60.40.1180">
    <property type="entry name" value="Golgi alpha-mannosidase II"/>
    <property type="match status" value="1"/>
</dbReference>
<evidence type="ECO:0000256" key="4">
    <source>
        <dbReference type="ARBA" id="ARBA00022640"/>
    </source>
</evidence>
<dbReference type="InterPro" id="IPR048650">
    <property type="entry name" value="ISOA1-3-like_C"/>
</dbReference>
<proteinExistence type="inferred from homology"/>
<dbReference type="Gene3D" id="2.60.40.10">
    <property type="entry name" value="Immunoglobulins"/>
    <property type="match status" value="1"/>
</dbReference>
<evidence type="ECO:0000256" key="1">
    <source>
        <dbReference type="ARBA" id="ARBA00004229"/>
    </source>
</evidence>
<dbReference type="InterPro" id="IPR004193">
    <property type="entry name" value="Glyco_hydro_13_N"/>
</dbReference>
<evidence type="ECO:0000256" key="5">
    <source>
        <dbReference type="ARBA" id="ARBA00022801"/>
    </source>
</evidence>
<dbReference type="InterPro" id="IPR013783">
    <property type="entry name" value="Ig-like_fold"/>
</dbReference>
<dbReference type="InterPro" id="IPR017853">
    <property type="entry name" value="GH"/>
</dbReference>
<dbReference type="SMART" id="SM00642">
    <property type="entry name" value="Aamy"/>
    <property type="match status" value="1"/>
</dbReference>
<dbReference type="AlphaFoldDB" id="A0A7S1CVJ8"/>
<dbReference type="EC" id="3.2.1.68" evidence="8"/>
<evidence type="ECO:0000256" key="2">
    <source>
        <dbReference type="ARBA" id="ARBA00008061"/>
    </source>
</evidence>
<gene>
    <name evidence="10" type="ORF">POKL1161_LOCUS665</name>
</gene>